<feature type="region of interest" description="Disordered" evidence="1">
    <location>
        <begin position="30"/>
        <end position="72"/>
    </location>
</feature>
<keyword evidence="5" id="KW-1185">Reference proteome</keyword>
<accession>A0A852V6S3</accession>
<sequence length="127" mass="12513">MRKPMIVIAGLALAGIVAGGGAALADEIKADPASPSSSATPGTGSGDDAGAVRKPAVSAEQAQRTALSKVSGGWVVSTELETEGDTTSWEVEVADGKGAVQEIVVDAATGGITSTVAADQDDDEDDD</sequence>
<evidence type="ECO:0000256" key="1">
    <source>
        <dbReference type="SAM" id="MobiDB-lite"/>
    </source>
</evidence>
<feature type="domain" description="PepSY" evidence="3">
    <location>
        <begin position="57"/>
        <end position="113"/>
    </location>
</feature>
<dbReference type="RefSeq" id="WP_179824311.1">
    <property type="nucleotide sequence ID" value="NZ_JACCCO010000002.1"/>
</dbReference>
<evidence type="ECO:0000256" key="2">
    <source>
        <dbReference type="SAM" id="SignalP"/>
    </source>
</evidence>
<feature type="compositionally biased region" description="Low complexity" evidence="1">
    <location>
        <begin position="31"/>
        <end position="48"/>
    </location>
</feature>
<feature type="signal peptide" evidence="2">
    <location>
        <begin position="1"/>
        <end position="25"/>
    </location>
</feature>
<protein>
    <submittedName>
        <fullName evidence="4">Putative membrane protein YkoI</fullName>
    </submittedName>
</protein>
<evidence type="ECO:0000313" key="4">
    <source>
        <dbReference type="EMBL" id="NYF42051.1"/>
    </source>
</evidence>
<name>A0A852V6S3_9ACTN</name>
<dbReference type="Gene3D" id="3.10.450.40">
    <property type="match status" value="1"/>
</dbReference>
<comment type="caution">
    <text evidence="4">The sequence shown here is derived from an EMBL/GenBank/DDBJ whole genome shotgun (WGS) entry which is preliminary data.</text>
</comment>
<dbReference type="EMBL" id="JACCCO010000002">
    <property type="protein sequence ID" value="NYF42051.1"/>
    <property type="molecule type" value="Genomic_DNA"/>
</dbReference>
<keyword evidence="2" id="KW-0732">Signal</keyword>
<evidence type="ECO:0000259" key="3">
    <source>
        <dbReference type="Pfam" id="PF03413"/>
    </source>
</evidence>
<proteinExistence type="predicted"/>
<feature type="chain" id="PRO_5032504313" evidence="2">
    <location>
        <begin position="26"/>
        <end position="127"/>
    </location>
</feature>
<reference evidence="4 5" key="1">
    <citation type="submission" date="2020-07" db="EMBL/GenBank/DDBJ databases">
        <title>Sequencing the genomes of 1000 actinobacteria strains.</title>
        <authorList>
            <person name="Klenk H.-P."/>
        </authorList>
    </citation>
    <scope>NUCLEOTIDE SEQUENCE [LARGE SCALE GENOMIC DNA]</scope>
    <source>
        <strain evidence="4 5">DSM 45763</strain>
    </source>
</reference>
<dbReference type="InterPro" id="IPR025711">
    <property type="entry name" value="PepSY"/>
</dbReference>
<evidence type="ECO:0000313" key="5">
    <source>
        <dbReference type="Proteomes" id="UP000576393"/>
    </source>
</evidence>
<organism evidence="4 5">
    <name type="scientific">Streptosporangium sandarakinum</name>
    <dbReference type="NCBI Taxonomy" id="1260955"/>
    <lineage>
        <taxon>Bacteria</taxon>
        <taxon>Bacillati</taxon>
        <taxon>Actinomycetota</taxon>
        <taxon>Actinomycetes</taxon>
        <taxon>Streptosporangiales</taxon>
        <taxon>Streptosporangiaceae</taxon>
        <taxon>Streptosporangium</taxon>
    </lineage>
</organism>
<gene>
    <name evidence="4" type="ORF">HDA43_004252</name>
</gene>
<dbReference type="Proteomes" id="UP000576393">
    <property type="component" value="Unassembled WGS sequence"/>
</dbReference>
<dbReference type="AlphaFoldDB" id="A0A852V6S3"/>
<dbReference type="Pfam" id="PF03413">
    <property type="entry name" value="PepSY"/>
    <property type="match status" value="1"/>
</dbReference>